<reference evidence="2" key="1">
    <citation type="submission" date="2020-10" db="EMBL/GenBank/DDBJ databases">
        <authorList>
            <person name="Kikuchi T."/>
        </authorList>
    </citation>
    <scope>NUCLEOTIDE SEQUENCE</scope>
    <source>
        <strain evidence="2">NKZ352</strain>
    </source>
</reference>
<evidence type="ECO:0000313" key="2">
    <source>
        <dbReference type="EMBL" id="CAD6200166.1"/>
    </source>
</evidence>
<dbReference type="EMBL" id="CAJGYM010000245">
    <property type="protein sequence ID" value="CAD6200166.1"/>
    <property type="molecule type" value="Genomic_DNA"/>
</dbReference>
<gene>
    <name evidence="2" type="ORF">CAUJ_LOCUS16065</name>
</gene>
<evidence type="ECO:0000313" key="3">
    <source>
        <dbReference type="Proteomes" id="UP000835052"/>
    </source>
</evidence>
<organism evidence="2 3">
    <name type="scientific">Caenorhabditis auriculariae</name>
    <dbReference type="NCBI Taxonomy" id="2777116"/>
    <lineage>
        <taxon>Eukaryota</taxon>
        <taxon>Metazoa</taxon>
        <taxon>Ecdysozoa</taxon>
        <taxon>Nematoda</taxon>
        <taxon>Chromadorea</taxon>
        <taxon>Rhabditida</taxon>
        <taxon>Rhabditina</taxon>
        <taxon>Rhabditomorpha</taxon>
        <taxon>Rhabditoidea</taxon>
        <taxon>Rhabditidae</taxon>
        <taxon>Peloderinae</taxon>
        <taxon>Caenorhabditis</taxon>
    </lineage>
</organism>
<comment type="caution">
    <text evidence="2">The sequence shown here is derived from an EMBL/GenBank/DDBJ whole genome shotgun (WGS) entry which is preliminary data.</text>
</comment>
<feature type="region of interest" description="Disordered" evidence="1">
    <location>
        <begin position="1"/>
        <end position="96"/>
    </location>
</feature>
<keyword evidence="3" id="KW-1185">Reference proteome</keyword>
<sequence length="130" mass="14200">MPVAGTSISPRRNQRSRTPAIIIDEEEEPEVPQSSGTCRGQGRRKVQICDAQDISVAGPSVSPRRTRKSNTPITDEEEKKPDISTKGQGRKKCKDASHYTTLPTGVEGFYASHIPSCFAALIQRANFEAS</sequence>
<name>A0A8S1HUE0_9PELO</name>
<dbReference type="AlphaFoldDB" id="A0A8S1HUE0"/>
<protein>
    <submittedName>
        <fullName evidence="2">Uncharacterized protein</fullName>
    </submittedName>
</protein>
<accession>A0A8S1HUE0</accession>
<dbReference type="Proteomes" id="UP000835052">
    <property type="component" value="Unassembled WGS sequence"/>
</dbReference>
<evidence type="ECO:0000256" key="1">
    <source>
        <dbReference type="SAM" id="MobiDB-lite"/>
    </source>
</evidence>
<feature type="compositionally biased region" description="Polar residues" evidence="1">
    <location>
        <begin position="1"/>
        <end position="11"/>
    </location>
</feature>
<proteinExistence type="predicted"/>